<reference evidence="6" key="1">
    <citation type="submission" date="2017-06" db="EMBL/GenBank/DDBJ databases">
        <authorList>
            <person name="Varghese N."/>
            <person name="Submissions S."/>
        </authorList>
    </citation>
    <scope>NUCLEOTIDE SEQUENCE [LARGE SCALE GENOMIC DNA]</scope>
    <source>
        <strain evidence="6">JCM 23211</strain>
    </source>
</reference>
<evidence type="ECO:0000313" key="6">
    <source>
        <dbReference type="Proteomes" id="UP000198327"/>
    </source>
</evidence>
<dbReference type="GO" id="GO:0000976">
    <property type="term" value="F:transcription cis-regulatory region binding"/>
    <property type="evidence" value="ECO:0007669"/>
    <property type="project" value="TreeGrafter"/>
</dbReference>
<proteinExistence type="predicted"/>
<sequence>MDPAFRAFLHDLRLSPRSVLRRAGLPDDLFGRGPINLTPDEYYRLWAALEDEGGERVLALDVGNAISVEAFSPPIMAALCSPNLSVAAQRIADFKPLIGPVGIDVTVTDDGLQVEYRWPRTDSPPEVLAVSELVFWAALARIGTREHIRPLQVVTPHPIRGHAELEKFFGARIRHGDHHAIVFSRIDAERVFLTENETMWRFFAPELRRRLSDLDARATAADRVRAALHEMLPAGDSSVGTVSDRLATSPRTLQRQLRDEGTTFQQVLSTTREDLARHYLDQGSLRTAEIAYLLGYDDTNSFYRAFRTWTGTTPDALRSEVAASG</sequence>
<feature type="domain" description="HTH araC/xylS-type" evidence="4">
    <location>
        <begin position="222"/>
        <end position="320"/>
    </location>
</feature>
<dbReference type="GO" id="GO:0003700">
    <property type="term" value="F:DNA-binding transcription factor activity"/>
    <property type="evidence" value="ECO:0007669"/>
    <property type="project" value="InterPro"/>
</dbReference>
<dbReference type="Gene3D" id="1.10.10.60">
    <property type="entry name" value="Homeodomain-like"/>
    <property type="match status" value="1"/>
</dbReference>
<gene>
    <name evidence="5" type="ORF">SAMN05421642_10110</name>
</gene>
<dbReference type="GO" id="GO:0005829">
    <property type="term" value="C:cytosol"/>
    <property type="evidence" value="ECO:0007669"/>
    <property type="project" value="TreeGrafter"/>
</dbReference>
<dbReference type="EMBL" id="FZOW01000001">
    <property type="protein sequence ID" value="SNS19363.1"/>
    <property type="molecule type" value="Genomic_DNA"/>
</dbReference>
<evidence type="ECO:0000256" key="1">
    <source>
        <dbReference type="ARBA" id="ARBA00023015"/>
    </source>
</evidence>
<evidence type="ECO:0000256" key="3">
    <source>
        <dbReference type="ARBA" id="ARBA00023163"/>
    </source>
</evidence>
<keyword evidence="3" id="KW-0804">Transcription</keyword>
<evidence type="ECO:0000313" key="5">
    <source>
        <dbReference type="EMBL" id="SNS19363.1"/>
    </source>
</evidence>
<dbReference type="AlphaFoldDB" id="A0A239CJ37"/>
<name>A0A239CJ37_9NOCA</name>
<keyword evidence="6" id="KW-1185">Reference proteome</keyword>
<dbReference type="Proteomes" id="UP000198327">
    <property type="component" value="Unassembled WGS sequence"/>
</dbReference>
<evidence type="ECO:0000256" key="2">
    <source>
        <dbReference type="ARBA" id="ARBA00023125"/>
    </source>
</evidence>
<dbReference type="PROSITE" id="PS01124">
    <property type="entry name" value="HTH_ARAC_FAMILY_2"/>
    <property type="match status" value="1"/>
</dbReference>
<protein>
    <submittedName>
        <fullName evidence="5">AraC-type DNA-binding protein</fullName>
    </submittedName>
</protein>
<dbReference type="PANTHER" id="PTHR47894:SF1">
    <property type="entry name" value="HTH-TYPE TRANSCRIPTIONAL REGULATOR VQSM"/>
    <property type="match status" value="1"/>
</dbReference>
<dbReference type="PANTHER" id="PTHR47894">
    <property type="entry name" value="HTH-TYPE TRANSCRIPTIONAL REGULATOR GADX"/>
    <property type="match status" value="1"/>
</dbReference>
<keyword evidence="1" id="KW-0805">Transcription regulation</keyword>
<dbReference type="InterPro" id="IPR032687">
    <property type="entry name" value="AraC-type_N"/>
</dbReference>
<dbReference type="Pfam" id="PF12625">
    <property type="entry name" value="Arabinose_bd"/>
    <property type="match status" value="1"/>
</dbReference>
<evidence type="ECO:0000259" key="4">
    <source>
        <dbReference type="PROSITE" id="PS01124"/>
    </source>
</evidence>
<accession>A0A239CJ37</accession>
<dbReference type="InterPro" id="IPR009057">
    <property type="entry name" value="Homeodomain-like_sf"/>
</dbReference>
<keyword evidence="2 5" id="KW-0238">DNA-binding</keyword>
<dbReference type="SMART" id="SM00342">
    <property type="entry name" value="HTH_ARAC"/>
    <property type="match status" value="1"/>
</dbReference>
<organism evidence="5 6">
    <name type="scientific">Rhodococcoides kyotonense</name>
    <dbReference type="NCBI Taxonomy" id="398843"/>
    <lineage>
        <taxon>Bacteria</taxon>
        <taxon>Bacillati</taxon>
        <taxon>Actinomycetota</taxon>
        <taxon>Actinomycetes</taxon>
        <taxon>Mycobacteriales</taxon>
        <taxon>Nocardiaceae</taxon>
        <taxon>Rhodococcoides</taxon>
    </lineage>
</organism>
<dbReference type="Pfam" id="PF12833">
    <property type="entry name" value="HTH_18"/>
    <property type="match status" value="1"/>
</dbReference>
<dbReference type="SUPFAM" id="SSF46689">
    <property type="entry name" value="Homeodomain-like"/>
    <property type="match status" value="1"/>
</dbReference>
<dbReference type="InterPro" id="IPR018060">
    <property type="entry name" value="HTH_AraC"/>
</dbReference>